<organism evidence="2 3">
    <name type="scientific">Astyanax mexicanus</name>
    <name type="common">Blind cave fish</name>
    <name type="synonym">Astyanax fasciatus mexicanus</name>
    <dbReference type="NCBI Taxonomy" id="7994"/>
    <lineage>
        <taxon>Eukaryota</taxon>
        <taxon>Metazoa</taxon>
        <taxon>Chordata</taxon>
        <taxon>Craniata</taxon>
        <taxon>Vertebrata</taxon>
        <taxon>Euteleostomi</taxon>
        <taxon>Actinopterygii</taxon>
        <taxon>Neopterygii</taxon>
        <taxon>Teleostei</taxon>
        <taxon>Ostariophysi</taxon>
        <taxon>Characiformes</taxon>
        <taxon>Characoidei</taxon>
        <taxon>Acestrorhamphidae</taxon>
        <taxon>Acestrorhamphinae</taxon>
        <taxon>Astyanax</taxon>
    </lineage>
</organism>
<dbReference type="EMBL" id="JAICCE010000004">
    <property type="protein sequence ID" value="KAG9278007.1"/>
    <property type="molecule type" value="Genomic_DNA"/>
</dbReference>
<evidence type="ECO:0008006" key="4">
    <source>
        <dbReference type="Google" id="ProtNLM"/>
    </source>
</evidence>
<evidence type="ECO:0000313" key="3">
    <source>
        <dbReference type="Proteomes" id="UP000752171"/>
    </source>
</evidence>
<dbReference type="GO" id="GO:0004842">
    <property type="term" value="F:ubiquitin-protein transferase activity"/>
    <property type="evidence" value="ECO:0007669"/>
    <property type="project" value="InterPro"/>
</dbReference>
<dbReference type="AlphaFoldDB" id="A0A8T2M4L8"/>
<dbReference type="InterPro" id="IPR035983">
    <property type="entry name" value="Hect_E3_ubiquitin_ligase"/>
</dbReference>
<accession>A0A8T2M4L8</accession>
<proteinExistence type="predicted"/>
<evidence type="ECO:0000256" key="1">
    <source>
        <dbReference type="SAM" id="MobiDB-lite"/>
    </source>
</evidence>
<comment type="caution">
    <text evidence="2">The sequence shown here is derived from an EMBL/GenBank/DDBJ whole genome shotgun (WGS) entry which is preliminary data.</text>
</comment>
<feature type="region of interest" description="Disordered" evidence="1">
    <location>
        <begin position="212"/>
        <end position="237"/>
    </location>
</feature>
<reference evidence="2 3" key="1">
    <citation type="submission" date="2021-07" db="EMBL/GenBank/DDBJ databases">
        <authorList>
            <person name="Imarazene B."/>
            <person name="Zahm M."/>
            <person name="Klopp C."/>
            <person name="Cabau C."/>
            <person name="Beille S."/>
            <person name="Jouanno E."/>
            <person name="Castinel A."/>
            <person name="Lluch J."/>
            <person name="Gil L."/>
            <person name="Kuchtly C."/>
            <person name="Lopez Roques C."/>
            <person name="Donnadieu C."/>
            <person name="Parrinello H."/>
            <person name="Journot L."/>
            <person name="Du K."/>
            <person name="Schartl M."/>
            <person name="Retaux S."/>
            <person name="Guiguen Y."/>
        </authorList>
    </citation>
    <scope>NUCLEOTIDE SEQUENCE [LARGE SCALE GENOMIC DNA]</scope>
    <source>
        <strain evidence="2">Pach_M1</strain>
        <tissue evidence="2">Testis</tissue>
    </source>
</reference>
<protein>
    <recommendedName>
        <fullName evidence="4">HECT domain-containing protein</fullName>
    </recommendedName>
</protein>
<evidence type="ECO:0000313" key="2">
    <source>
        <dbReference type="EMBL" id="KAG9278007.1"/>
    </source>
</evidence>
<name>A0A8T2M4L8_ASTMX</name>
<feature type="region of interest" description="Disordered" evidence="1">
    <location>
        <begin position="81"/>
        <end position="104"/>
    </location>
</feature>
<gene>
    <name evidence="2" type="ORF">AMEX_G5791</name>
</gene>
<sequence length="650" mass="74544">MDDLSQFLRERKVPEETIWTMEQEKIDRSTIVLMTDEQLKTYLPSYGDRLAVMGFCRRSEGNHNETRKSRLFDRLRNRLSRRKLSNDGDQNTEHSGQPSQKRNALKTMRKVEIGWMTYDNENQNFRQVRTKRGGGTRKVEVSKEAQKKDLIEQAVNLFFPDGKSLLGPITDFELDLKDYQELTFDGITTVGQLYSDTKLSLLRFYLTTKQKRSDTPNSQSTDLAPALEKPESSQNSSSASSFYVASASSASVETVSSEVIFFASTVNDGGFSLYSTEDVSSVIEDVSEESNIVFMGDLSEHEHQNLDETLPVSLQNMPSSERTKRILVVHRGQVLPELIQHFCEDGIQDVDVRIQLVLPNGALEKAYDDGGVVRDCLSEFWNEFYDQCTMGNIFRVPFLRHDYGQQHWESVGRIIEYGWAREKYLPVKIAPVVLEQAAFGCVKSDVVDNFLKYMSESERAVLETWRSDFNSTDQEELIEILDNHSCRRAPTASNVNEILQELAHKTLIQEPAYVIKQWAKILSPVRHNFEDLLTVYGTLQPTGRKILKSLAFPDTMDDRQKEIQRHLTIYLRNADPHHLCLFLRFCTGSDLFLGKTITIDFTQIQGFQRRPVAHTCGCVLELSEHYDSYPDFSSEMNKVLESNVWVMDIV</sequence>
<feature type="compositionally biased region" description="Polar residues" evidence="1">
    <location>
        <begin position="87"/>
        <end position="102"/>
    </location>
</feature>
<dbReference type="Proteomes" id="UP000752171">
    <property type="component" value="Unassembled WGS sequence"/>
</dbReference>
<dbReference type="SUPFAM" id="SSF56204">
    <property type="entry name" value="Hect, E3 ligase catalytic domain"/>
    <property type="match status" value="1"/>
</dbReference>